<dbReference type="InterPro" id="IPR001916">
    <property type="entry name" value="Glyco_hydro_22"/>
</dbReference>
<dbReference type="Gene3D" id="1.10.530.10">
    <property type="match status" value="1"/>
</dbReference>
<keyword evidence="8" id="KW-1015">Disulfide bond</keyword>
<reference evidence="13" key="1">
    <citation type="submission" date="2025-08" db="UniProtKB">
        <authorList>
            <consortium name="Ensembl"/>
        </authorList>
    </citation>
    <scope>IDENTIFICATION</scope>
</reference>
<dbReference type="Proteomes" id="UP000694386">
    <property type="component" value="Unplaced"/>
</dbReference>
<dbReference type="AlphaFoldDB" id="A0A8C2LZT0"/>
<dbReference type="PROSITE" id="PS51348">
    <property type="entry name" value="GLYCOSYL_HYDROL_F22_2"/>
    <property type="match status" value="1"/>
</dbReference>
<keyword evidence="9" id="KW-0326">Glycosidase</keyword>
<dbReference type="Ensembl" id="ENSCGRT00001015330.1">
    <property type="protein sequence ID" value="ENSCGRP00001011101.1"/>
    <property type="gene ID" value="ENSCGRG00001012838.1"/>
</dbReference>
<name>A0A8C2LZT0_CRIGR</name>
<protein>
    <recommendedName>
        <fullName evidence="4">lysozyme</fullName>
        <ecNumber evidence="4">3.2.1.17</ecNumber>
    </recommendedName>
    <alternativeName>
        <fullName evidence="10">1,4-beta-N-acetylmuramidase C</fullName>
    </alternativeName>
</protein>
<dbReference type="GO" id="GO:0003796">
    <property type="term" value="F:lysozyme activity"/>
    <property type="evidence" value="ECO:0007669"/>
    <property type="project" value="UniProtKB-EC"/>
</dbReference>
<dbReference type="GO" id="GO:0031640">
    <property type="term" value="P:killing of cells of another organism"/>
    <property type="evidence" value="ECO:0007669"/>
    <property type="project" value="UniProtKB-KW"/>
</dbReference>
<evidence type="ECO:0000256" key="8">
    <source>
        <dbReference type="ARBA" id="ARBA00023157"/>
    </source>
</evidence>
<dbReference type="InterPro" id="IPR019799">
    <property type="entry name" value="Glyco_hydro_22_CS"/>
</dbReference>
<keyword evidence="5" id="KW-0929">Antimicrobial</keyword>
<evidence type="ECO:0000256" key="11">
    <source>
        <dbReference type="RuleBase" id="RU004440"/>
    </source>
</evidence>
<evidence type="ECO:0000256" key="7">
    <source>
        <dbReference type="ARBA" id="ARBA00022801"/>
    </source>
</evidence>
<dbReference type="Pfam" id="PF00062">
    <property type="entry name" value="Lys"/>
    <property type="match status" value="1"/>
</dbReference>
<gene>
    <name evidence="13" type="primary">LOC113832969</name>
</gene>
<dbReference type="SUPFAM" id="SSF53955">
    <property type="entry name" value="Lysozyme-like"/>
    <property type="match status" value="1"/>
</dbReference>
<evidence type="ECO:0000256" key="4">
    <source>
        <dbReference type="ARBA" id="ARBA00012732"/>
    </source>
</evidence>
<dbReference type="PRINTS" id="PR00137">
    <property type="entry name" value="LYSOZYME"/>
</dbReference>
<evidence type="ECO:0000256" key="10">
    <source>
        <dbReference type="ARBA" id="ARBA00032459"/>
    </source>
</evidence>
<evidence type="ECO:0000313" key="14">
    <source>
        <dbReference type="Proteomes" id="UP000694386"/>
    </source>
</evidence>
<evidence type="ECO:0000256" key="2">
    <source>
        <dbReference type="ARBA" id="ARBA00010859"/>
    </source>
</evidence>
<dbReference type="GO" id="GO:0050830">
    <property type="term" value="P:defense response to Gram-positive bacterium"/>
    <property type="evidence" value="ECO:0007669"/>
    <property type="project" value="TreeGrafter"/>
</dbReference>
<organism evidence="13 14">
    <name type="scientific">Cricetulus griseus</name>
    <name type="common">Chinese hamster</name>
    <name type="synonym">Cricetulus barabensis griseus</name>
    <dbReference type="NCBI Taxonomy" id="10029"/>
    <lineage>
        <taxon>Eukaryota</taxon>
        <taxon>Metazoa</taxon>
        <taxon>Chordata</taxon>
        <taxon>Craniata</taxon>
        <taxon>Vertebrata</taxon>
        <taxon>Euteleostomi</taxon>
        <taxon>Mammalia</taxon>
        <taxon>Eutheria</taxon>
        <taxon>Euarchontoglires</taxon>
        <taxon>Glires</taxon>
        <taxon>Rodentia</taxon>
        <taxon>Myomorpha</taxon>
        <taxon>Muroidea</taxon>
        <taxon>Cricetidae</taxon>
        <taxon>Cricetinae</taxon>
        <taxon>Cricetulus</taxon>
    </lineage>
</organism>
<evidence type="ECO:0000256" key="9">
    <source>
        <dbReference type="ARBA" id="ARBA00023295"/>
    </source>
</evidence>
<evidence type="ECO:0000256" key="3">
    <source>
        <dbReference type="ARBA" id="ARBA00011245"/>
    </source>
</evidence>
<dbReference type="PANTHER" id="PTHR11407:SF28">
    <property type="entry name" value="LYSOZYME C"/>
    <property type="match status" value="1"/>
</dbReference>
<keyword evidence="7" id="KW-0378">Hydrolase</keyword>
<evidence type="ECO:0000256" key="6">
    <source>
        <dbReference type="ARBA" id="ARBA00022638"/>
    </source>
</evidence>
<dbReference type="GeneID" id="113832969"/>
<feature type="domain" description="Glycosyl hydrolases family 22 (GH22)" evidence="12">
    <location>
        <begin position="120"/>
        <end position="138"/>
    </location>
</feature>
<dbReference type="CDD" id="cd16897">
    <property type="entry name" value="LYZ_C"/>
    <property type="match status" value="1"/>
</dbReference>
<dbReference type="PRINTS" id="PR00135">
    <property type="entry name" value="LYZLACT"/>
</dbReference>
<dbReference type="GO" id="GO:0050829">
    <property type="term" value="P:defense response to Gram-negative bacterium"/>
    <property type="evidence" value="ECO:0007669"/>
    <property type="project" value="TreeGrafter"/>
</dbReference>
<dbReference type="InterPro" id="IPR000974">
    <property type="entry name" value="Glyco_hydro_22_lys"/>
</dbReference>
<sequence>MMGVKGCLNTVARLLWAAAELIPGNMKALLTLGFLLLSVTVQAKVYDRCEFARTLKSHGMDGFLGISLANWVCLAQHESSFNTKATNYNPGSRSTDYGIFQINSKYWCNDGKTPGAVNACGISCSVLLQDDITQAIQCAKRVVRDPQGIRAWVAWKSHCQNRDLTQYIRGCGV</sequence>
<dbReference type="RefSeq" id="XP_035294404.1">
    <property type="nucleotide sequence ID" value="XM_035438513.1"/>
</dbReference>
<keyword evidence="6" id="KW-0081">Bacteriolytic enzyme</keyword>
<dbReference type="EC" id="3.2.1.17" evidence="4"/>
<dbReference type="FunFam" id="1.10.530.10:FF:000001">
    <property type="entry name" value="Lysozyme C"/>
    <property type="match status" value="1"/>
</dbReference>
<evidence type="ECO:0000313" key="13">
    <source>
        <dbReference type="Ensembl" id="ENSCGRP00001011101.1"/>
    </source>
</evidence>
<proteinExistence type="inferred from homology"/>
<dbReference type="InterPro" id="IPR023346">
    <property type="entry name" value="Lysozyme-like_dom_sf"/>
</dbReference>
<evidence type="ECO:0000259" key="12">
    <source>
        <dbReference type="PROSITE" id="PS00128"/>
    </source>
</evidence>
<accession>A0A8C2LZT0</accession>
<comment type="catalytic activity">
    <reaction evidence="1">
        <text>Hydrolysis of (1-&gt;4)-beta-linkages between N-acetylmuramic acid and N-acetyl-D-glucosamine residues in a peptidoglycan and between N-acetyl-D-glucosamine residues in chitodextrins.</text>
        <dbReference type="EC" id="3.2.1.17"/>
    </reaction>
</comment>
<evidence type="ECO:0000256" key="5">
    <source>
        <dbReference type="ARBA" id="ARBA00022529"/>
    </source>
</evidence>
<comment type="subunit">
    <text evidence="3">Monomer.</text>
</comment>
<reference evidence="13" key="2">
    <citation type="submission" date="2025-09" db="UniProtKB">
        <authorList>
            <consortium name="Ensembl"/>
        </authorList>
    </citation>
    <scope>IDENTIFICATION</scope>
</reference>
<dbReference type="SMART" id="SM00263">
    <property type="entry name" value="LYZ1"/>
    <property type="match status" value="1"/>
</dbReference>
<comment type="similarity">
    <text evidence="2 11">Belongs to the glycosyl hydrolase 22 family.</text>
</comment>
<evidence type="ECO:0000256" key="1">
    <source>
        <dbReference type="ARBA" id="ARBA00000632"/>
    </source>
</evidence>
<dbReference type="PROSITE" id="PS00128">
    <property type="entry name" value="GLYCOSYL_HYDROL_F22_1"/>
    <property type="match status" value="1"/>
</dbReference>
<dbReference type="PANTHER" id="PTHR11407">
    <property type="entry name" value="LYSOZYME C"/>
    <property type="match status" value="1"/>
</dbReference>